<comment type="caution">
    <text evidence="1">The sequence shown here is derived from an EMBL/GenBank/DDBJ whole genome shotgun (WGS) entry which is preliminary data.</text>
</comment>
<accession>A0ACC2DBZ7</accession>
<dbReference type="EMBL" id="CM055097">
    <property type="protein sequence ID" value="KAJ7551664.1"/>
    <property type="molecule type" value="Genomic_DNA"/>
</dbReference>
<name>A0ACC2DBZ7_DIPCM</name>
<keyword evidence="2" id="KW-1185">Reference proteome</keyword>
<gene>
    <name evidence="1" type="ORF">O6H91_06G023800</name>
</gene>
<evidence type="ECO:0000313" key="1">
    <source>
        <dbReference type="EMBL" id="KAJ7551664.1"/>
    </source>
</evidence>
<proteinExistence type="predicted"/>
<protein>
    <submittedName>
        <fullName evidence="1">Uncharacterized protein</fullName>
    </submittedName>
</protein>
<reference evidence="2" key="1">
    <citation type="journal article" date="2024" name="Proc. Natl. Acad. Sci. U.S.A.">
        <title>Extraordinary preservation of gene collinearity over three hundred million years revealed in homosporous lycophytes.</title>
        <authorList>
            <person name="Li C."/>
            <person name="Wickell D."/>
            <person name="Kuo L.Y."/>
            <person name="Chen X."/>
            <person name="Nie B."/>
            <person name="Liao X."/>
            <person name="Peng D."/>
            <person name="Ji J."/>
            <person name="Jenkins J."/>
            <person name="Williams M."/>
            <person name="Shu S."/>
            <person name="Plott C."/>
            <person name="Barry K."/>
            <person name="Rajasekar S."/>
            <person name="Grimwood J."/>
            <person name="Han X."/>
            <person name="Sun S."/>
            <person name="Hou Z."/>
            <person name="He W."/>
            <person name="Dai G."/>
            <person name="Sun C."/>
            <person name="Schmutz J."/>
            <person name="Leebens-Mack J.H."/>
            <person name="Li F.W."/>
            <person name="Wang L."/>
        </authorList>
    </citation>
    <scope>NUCLEOTIDE SEQUENCE [LARGE SCALE GENOMIC DNA]</scope>
    <source>
        <strain evidence="2">cv. PW_Plant_1</strain>
    </source>
</reference>
<organism evidence="1 2">
    <name type="scientific">Diphasiastrum complanatum</name>
    <name type="common">Issler's clubmoss</name>
    <name type="synonym">Lycopodium complanatum</name>
    <dbReference type="NCBI Taxonomy" id="34168"/>
    <lineage>
        <taxon>Eukaryota</taxon>
        <taxon>Viridiplantae</taxon>
        <taxon>Streptophyta</taxon>
        <taxon>Embryophyta</taxon>
        <taxon>Tracheophyta</taxon>
        <taxon>Lycopodiopsida</taxon>
        <taxon>Lycopodiales</taxon>
        <taxon>Lycopodiaceae</taxon>
        <taxon>Lycopodioideae</taxon>
        <taxon>Diphasiastrum</taxon>
    </lineage>
</organism>
<evidence type="ECO:0000313" key="2">
    <source>
        <dbReference type="Proteomes" id="UP001162992"/>
    </source>
</evidence>
<sequence>MAVSHRSISSSHFFSSSSSSFCYFLSSEPLHLQPLLSARPATVKAWRKRRPISVAKWNGRSNKQPIYNTRHVVTCINQVNVAGKSTKRIDCQLLFRSVKIPGLSSLVFHHSFKTCGAIGEGAYAVPENGDMTNAGDTALPAKRQSQHFSNAFWRFLRPHTVRGTLIGTTALVARALLENVDRINWVLLPKASSGLLALICGNGYIVGINQIYDVDIDKVNKPFLPIASGDLSSSAAWLIILALAAIGIGIVAINFGSLITTLYMLGLLLGAIYSVPPLRFKQFPVAAFLIIATVRGFLLNFGVYYATRTSLGLAFEWSPPVVFITVFVTIFAIVIAITKDLPDIEGDMKYKISTFATKLGVRNIALLGSGLLLANYAGAIAAASHLPQFFRPEFMALWHAILAGIVIYQTWLLDSSRYTKEAIASFYRFIWNLLYAEYAMFPFL</sequence>
<dbReference type="Proteomes" id="UP001162992">
    <property type="component" value="Chromosome 6"/>
</dbReference>